<dbReference type="Proteomes" id="UP000799536">
    <property type="component" value="Unassembled WGS sequence"/>
</dbReference>
<organism evidence="6 7">
    <name type="scientific">Delitschia confertaspora ATCC 74209</name>
    <dbReference type="NCBI Taxonomy" id="1513339"/>
    <lineage>
        <taxon>Eukaryota</taxon>
        <taxon>Fungi</taxon>
        <taxon>Dikarya</taxon>
        <taxon>Ascomycota</taxon>
        <taxon>Pezizomycotina</taxon>
        <taxon>Dothideomycetes</taxon>
        <taxon>Pleosporomycetidae</taxon>
        <taxon>Pleosporales</taxon>
        <taxon>Delitschiaceae</taxon>
        <taxon>Delitschia</taxon>
    </lineage>
</organism>
<evidence type="ECO:0000256" key="1">
    <source>
        <dbReference type="ARBA" id="ARBA00006442"/>
    </source>
</evidence>
<dbReference type="PRINTS" id="PR00469">
    <property type="entry name" value="PNDRDTASEII"/>
</dbReference>
<keyword evidence="7" id="KW-1185">Reference proteome</keyword>
<dbReference type="SUPFAM" id="SSF51905">
    <property type="entry name" value="FAD/NAD(P)-binding domain"/>
    <property type="match status" value="1"/>
</dbReference>
<dbReference type="GO" id="GO:0050660">
    <property type="term" value="F:flavin adenine dinucleotide binding"/>
    <property type="evidence" value="ECO:0007669"/>
    <property type="project" value="TreeGrafter"/>
</dbReference>
<gene>
    <name evidence="6" type="ORF">GQ43DRAFT_383144</name>
</gene>
<dbReference type="GO" id="GO:0004174">
    <property type="term" value="F:electron-transferring-flavoprotein dehydrogenase activity"/>
    <property type="evidence" value="ECO:0007669"/>
    <property type="project" value="TreeGrafter"/>
</dbReference>
<dbReference type="EMBL" id="ML994375">
    <property type="protein sequence ID" value="KAF2196507.1"/>
    <property type="molecule type" value="Genomic_DNA"/>
</dbReference>
<evidence type="ECO:0000313" key="7">
    <source>
        <dbReference type="Proteomes" id="UP000799536"/>
    </source>
</evidence>
<dbReference type="GO" id="GO:0005737">
    <property type="term" value="C:cytoplasm"/>
    <property type="evidence" value="ECO:0007669"/>
    <property type="project" value="TreeGrafter"/>
</dbReference>
<accession>A0A9P4MN09</accession>
<dbReference type="InterPro" id="IPR036188">
    <property type="entry name" value="FAD/NAD-bd_sf"/>
</dbReference>
<dbReference type="Gene3D" id="3.50.50.100">
    <property type="match status" value="1"/>
</dbReference>
<evidence type="ECO:0000256" key="4">
    <source>
        <dbReference type="ARBA" id="ARBA00023002"/>
    </source>
</evidence>
<dbReference type="PANTHER" id="PTHR43735">
    <property type="entry name" value="APOPTOSIS-INDUCING FACTOR 1"/>
    <property type="match status" value="1"/>
</dbReference>
<dbReference type="Pfam" id="PF07992">
    <property type="entry name" value="Pyr_redox_2"/>
    <property type="match status" value="1"/>
</dbReference>
<evidence type="ECO:0000313" key="6">
    <source>
        <dbReference type="EMBL" id="KAF2196507.1"/>
    </source>
</evidence>
<name>A0A9P4MN09_9PLEO</name>
<comment type="similarity">
    <text evidence="1">Belongs to the FAD-dependent oxidoreductase family.</text>
</comment>
<feature type="domain" description="FAD/NAD(P)-binding" evidence="5">
    <location>
        <begin position="6"/>
        <end position="327"/>
    </location>
</feature>
<evidence type="ECO:0000256" key="2">
    <source>
        <dbReference type="ARBA" id="ARBA00022630"/>
    </source>
</evidence>
<keyword evidence="3" id="KW-0274">FAD</keyword>
<evidence type="ECO:0000259" key="5">
    <source>
        <dbReference type="Pfam" id="PF07992"/>
    </source>
</evidence>
<comment type="caution">
    <text evidence="6">The sequence shown here is derived from an EMBL/GenBank/DDBJ whole genome shotgun (WGS) entry which is preliminary data.</text>
</comment>
<dbReference type="InterPro" id="IPR023753">
    <property type="entry name" value="FAD/NAD-binding_dom"/>
</dbReference>
<protein>
    <submittedName>
        <fullName evidence="6">FAD/NAD(P)-binding domain-containing protein</fullName>
    </submittedName>
</protein>
<dbReference type="PANTHER" id="PTHR43735:SF3">
    <property type="entry name" value="FERROPTOSIS SUPPRESSOR PROTEIN 1"/>
    <property type="match status" value="1"/>
</dbReference>
<evidence type="ECO:0000256" key="3">
    <source>
        <dbReference type="ARBA" id="ARBA00022827"/>
    </source>
</evidence>
<reference evidence="6" key="1">
    <citation type="journal article" date="2020" name="Stud. Mycol.">
        <title>101 Dothideomycetes genomes: a test case for predicting lifestyles and emergence of pathogens.</title>
        <authorList>
            <person name="Haridas S."/>
            <person name="Albert R."/>
            <person name="Binder M."/>
            <person name="Bloem J."/>
            <person name="Labutti K."/>
            <person name="Salamov A."/>
            <person name="Andreopoulos B."/>
            <person name="Baker S."/>
            <person name="Barry K."/>
            <person name="Bills G."/>
            <person name="Bluhm B."/>
            <person name="Cannon C."/>
            <person name="Castanera R."/>
            <person name="Culley D."/>
            <person name="Daum C."/>
            <person name="Ezra D."/>
            <person name="Gonzalez J."/>
            <person name="Henrissat B."/>
            <person name="Kuo A."/>
            <person name="Liang C."/>
            <person name="Lipzen A."/>
            <person name="Lutzoni F."/>
            <person name="Magnuson J."/>
            <person name="Mondo S."/>
            <person name="Nolan M."/>
            <person name="Ohm R."/>
            <person name="Pangilinan J."/>
            <person name="Park H.-J."/>
            <person name="Ramirez L."/>
            <person name="Alfaro M."/>
            <person name="Sun H."/>
            <person name="Tritt A."/>
            <person name="Yoshinaga Y."/>
            <person name="Zwiers L.-H."/>
            <person name="Turgeon B."/>
            <person name="Goodwin S."/>
            <person name="Spatafora J."/>
            <person name="Crous P."/>
            <person name="Grigoriev I."/>
        </authorList>
    </citation>
    <scope>NUCLEOTIDE SEQUENCE</scope>
    <source>
        <strain evidence="6">ATCC 74209</strain>
    </source>
</reference>
<proteinExistence type="inferred from homology"/>
<keyword evidence="2" id="KW-0285">Flavoprotein</keyword>
<keyword evidence="4" id="KW-0560">Oxidoreductase</keyword>
<dbReference type="PRINTS" id="PR00368">
    <property type="entry name" value="FADPNR"/>
</dbReference>
<sequence>MTTETILILGGSFAGLSAAHYALRHVLPSLPKKDGTTYTVTLVNPNKDFFWRIAGPRACVSTKLMPSSKYLFPIEPAFASYPKGTFNFIQGIATHVDPTTKSVSITGPTGEQPSTISYLALIIATGVSTPSPLFTHQVRAVDGEDLLSTFEAFQKLLPSVKTVVIGGAGPVGVETAGEIAEFLNGKPGFFASKPPHPKAKVILVCAEQKMLPLLRESISKQAEKYLKRLGVEVVYNTKVVSAVHDTVHSVSQTADNFTVHLSDGKTIAADIYVDATGTRPNTGFLPSEWLDSRNKVACDKQTLRVGDVGSLVYVVGDAGSYTRGGVMDMNDAVPTAMTNLKTDLIASVTGKAPGPNRIYKPNLKEQQICPIGTAKGVGAFAGYKMPSFVVWMIKGRDYMSGQMAPQILNGDAFKKEGKWKPDPVGAAQRKVGLSSN</sequence>
<dbReference type="OrthoDB" id="202203at2759"/>
<dbReference type="AlphaFoldDB" id="A0A9P4MN09"/>